<feature type="region of interest" description="Disordered" evidence="1">
    <location>
        <begin position="1"/>
        <end position="45"/>
    </location>
</feature>
<accession>A0ABY4CD50</accession>
<sequence>MAQQSASSQSSSSFSPSSNASRSSQASSSSGFGSQSSQSSGKNIASTVSDFSSKAMNMVSNPETWSRVLTTSSSYLRRHPVAASFAGIAGVGLLRMFLKRRH</sequence>
<organism evidence="3 4">
    <name type="scientific">Bdellovibrio reynosensis</name>
    <dbReference type="NCBI Taxonomy" id="2835041"/>
    <lineage>
        <taxon>Bacteria</taxon>
        <taxon>Pseudomonadati</taxon>
        <taxon>Bdellovibrionota</taxon>
        <taxon>Bdellovibrionia</taxon>
        <taxon>Bdellovibrionales</taxon>
        <taxon>Pseudobdellovibrionaceae</taxon>
        <taxon>Bdellovibrio</taxon>
    </lineage>
</organism>
<keyword evidence="4" id="KW-1185">Reference proteome</keyword>
<keyword evidence="2" id="KW-0812">Transmembrane</keyword>
<evidence type="ECO:0000256" key="1">
    <source>
        <dbReference type="SAM" id="MobiDB-lite"/>
    </source>
</evidence>
<feature type="compositionally biased region" description="Low complexity" evidence="1">
    <location>
        <begin position="1"/>
        <end position="40"/>
    </location>
</feature>
<keyword evidence="2" id="KW-1133">Transmembrane helix</keyword>
<gene>
    <name evidence="3" type="ORF">MNR06_02320</name>
</gene>
<keyword evidence="2" id="KW-0472">Membrane</keyword>
<evidence type="ECO:0000313" key="4">
    <source>
        <dbReference type="Proteomes" id="UP000830116"/>
    </source>
</evidence>
<feature type="transmembrane region" description="Helical" evidence="2">
    <location>
        <begin position="81"/>
        <end position="98"/>
    </location>
</feature>
<dbReference type="RefSeq" id="WP_243538391.1">
    <property type="nucleotide sequence ID" value="NZ_CP093442.1"/>
</dbReference>
<proteinExistence type="predicted"/>
<evidence type="ECO:0000313" key="3">
    <source>
        <dbReference type="EMBL" id="UOF01787.1"/>
    </source>
</evidence>
<evidence type="ECO:0000256" key="2">
    <source>
        <dbReference type="SAM" id="Phobius"/>
    </source>
</evidence>
<protein>
    <submittedName>
        <fullName evidence="3">Uncharacterized protein</fullName>
    </submittedName>
</protein>
<reference evidence="3" key="1">
    <citation type="submission" date="2022-03" db="EMBL/GenBank/DDBJ databases">
        <title>Genome Identification and Characterization of new species Bdellovibrio reynosense LBG001 sp. nov. from a Mexico soil sample.</title>
        <authorList>
            <person name="Camilli A."/>
            <person name="Ajao Y."/>
            <person name="Guo X."/>
        </authorList>
    </citation>
    <scope>NUCLEOTIDE SEQUENCE</scope>
    <source>
        <strain evidence="3">LBG001</strain>
    </source>
</reference>
<dbReference type="Proteomes" id="UP000830116">
    <property type="component" value="Chromosome"/>
</dbReference>
<name>A0ABY4CD50_9BACT</name>
<dbReference type="EMBL" id="CP093442">
    <property type="protein sequence ID" value="UOF01787.1"/>
    <property type="molecule type" value="Genomic_DNA"/>
</dbReference>